<evidence type="ECO:0000313" key="2">
    <source>
        <dbReference type="EMBL" id="MFC3810654.1"/>
    </source>
</evidence>
<keyword evidence="1" id="KW-0472">Membrane</keyword>
<reference evidence="3" key="1">
    <citation type="journal article" date="2019" name="Int. J. Syst. Evol. Microbiol.">
        <title>The Global Catalogue of Microorganisms (GCM) 10K type strain sequencing project: providing services to taxonomists for standard genome sequencing and annotation.</title>
        <authorList>
            <consortium name="The Broad Institute Genomics Platform"/>
            <consortium name="The Broad Institute Genome Sequencing Center for Infectious Disease"/>
            <person name="Wu L."/>
            <person name="Ma J."/>
        </authorList>
    </citation>
    <scope>NUCLEOTIDE SEQUENCE [LARGE SCALE GENOMIC DNA]</scope>
    <source>
        <strain evidence="3">CECT 7956</strain>
    </source>
</reference>
<name>A0ABV7YTH2_9BACT</name>
<protein>
    <recommendedName>
        <fullName evidence="4">DUF1056 family protein</fullName>
    </recommendedName>
</protein>
<sequence length="56" mass="6259">MSNAIKKVPSWLMIAIFLLILVILGVFTDMFTFIVGSLIMIGIFASGYDSENLHEH</sequence>
<gene>
    <name evidence="2" type="ORF">ACFOOI_08315</name>
</gene>
<proteinExistence type="predicted"/>
<accession>A0ABV7YTH2</accession>
<dbReference type="EMBL" id="JBHRYQ010000001">
    <property type="protein sequence ID" value="MFC3810654.1"/>
    <property type="molecule type" value="Genomic_DNA"/>
</dbReference>
<dbReference type="RefSeq" id="WP_379836953.1">
    <property type="nucleotide sequence ID" value="NZ_JBHRYQ010000001.1"/>
</dbReference>
<organism evidence="2 3">
    <name type="scientific">Lacihabitans lacunae</name>
    <dbReference type="NCBI Taxonomy" id="1028214"/>
    <lineage>
        <taxon>Bacteria</taxon>
        <taxon>Pseudomonadati</taxon>
        <taxon>Bacteroidota</taxon>
        <taxon>Cytophagia</taxon>
        <taxon>Cytophagales</taxon>
        <taxon>Leadbetterellaceae</taxon>
        <taxon>Lacihabitans</taxon>
    </lineage>
</organism>
<dbReference type="Proteomes" id="UP001595616">
    <property type="component" value="Unassembled WGS sequence"/>
</dbReference>
<comment type="caution">
    <text evidence="2">The sequence shown here is derived from an EMBL/GenBank/DDBJ whole genome shotgun (WGS) entry which is preliminary data.</text>
</comment>
<keyword evidence="3" id="KW-1185">Reference proteome</keyword>
<evidence type="ECO:0000313" key="3">
    <source>
        <dbReference type="Proteomes" id="UP001595616"/>
    </source>
</evidence>
<evidence type="ECO:0008006" key="4">
    <source>
        <dbReference type="Google" id="ProtNLM"/>
    </source>
</evidence>
<keyword evidence="1" id="KW-0812">Transmembrane</keyword>
<keyword evidence="1" id="KW-1133">Transmembrane helix</keyword>
<feature type="transmembrane region" description="Helical" evidence="1">
    <location>
        <begin position="12"/>
        <end position="45"/>
    </location>
</feature>
<evidence type="ECO:0000256" key="1">
    <source>
        <dbReference type="SAM" id="Phobius"/>
    </source>
</evidence>